<accession>A0A0H5Q6W4</accession>
<proteinExistence type="predicted"/>
<dbReference type="InterPro" id="IPR005094">
    <property type="entry name" value="Endonuclease_MobA/VirD2"/>
</dbReference>
<reference evidence="3" key="2">
    <citation type="submission" date="2015-07" db="EMBL/GenBank/DDBJ databases">
        <title>Plasmids, circular viruses and viroids from rat gut.</title>
        <authorList>
            <person name="Jorgensen T.J."/>
            <person name="Hansen M.A."/>
            <person name="Xu Z."/>
            <person name="Tabak M.A."/>
            <person name="Sorensen S.J."/>
            <person name="Hansen L.H."/>
        </authorList>
    </citation>
    <scope>NUCLEOTIDE SEQUENCE</scope>
    <source>
        <plasmid evidence="3">pRGFK1679</plasmid>
    </source>
</reference>
<organism evidence="3">
    <name type="scientific">uncultured prokaryote</name>
    <dbReference type="NCBI Taxonomy" id="198431"/>
    <lineage>
        <taxon>unclassified sequences</taxon>
        <taxon>environmental samples</taxon>
    </lineage>
</organism>
<feature type="domain" description="MobA/VirD2-like nuclease" evidence="2">
    <location>
        <begin position="37"/>
        <end position="140"/>
    </location>
</feature>
<keyword evidence="3" id="KW-0614">Plasmid</keyword>
<name>A0A0H5Q6W4_9ZZZZ</name>
<dbReference type="Pfam" id="PF03432">
    <property type="entry name" value="Relaxase"/>
    <property type="match status" value="1"/>
</dbReference>
<dbReference type="EMBL" id="LN854182">
    <property type="protein sequence ID" value="CRY97663.1"/>
    <property type="molecule type" value="Genomic_DNA"/>
</dbReference>
<dbReference type="AlphaFoldDB" id="A0A0H5Q6W4"/>
<feature type="compositionally biased region" description="Basic and acidic residues" evidence="1">
    <location>
        <begin position="334"/>
        <end position="348"/>
    </location>
</feature>
<reference evidence="3" key="1">
    <citation type="submission" date="2015-06" db="EMBL/GenBank/DDBJ databases">
        <authorList>
            <person name="Joergensen T."/>
        </authorList>
    </citation>
    <scope>NUCLEOTIDE SEQUENCE</scope>
    <source>
        <plasmid evidence="3">pRGFK1679</plasmid>
    </source>
</reference>
<feature type="compositionally biased region" description="Basic and acidic residues" evidence="1">
    <location>
        <begin position="358"/>
        <end position="367"/>
    </location>
</feature>
<evidence type="ECO:0000259" key="2">
    <source>
        <dbReference type="Pfam" id="PF03432"/>
    </source>
</evidence>
<geneLocation type="plasmid" evidence="3">
    <name>pRGFK1679</name>
</geneLocation>
<evidence type="ECO:0000313" key="3">
    <source>
        <dbReference type="EMBL" id="CRY97663.1"/>
    </source>
</evidence>
<protein>
    <recommendedName>
        <fullName evidence="2">MobA/VirD2-like nuclease domain-containing protein</fullName>
    </recommendedName>
</protein>
<feature type="region of interest" description="Disordered" evidence="1">
    <location>
        <begin position="334"/>
        <end position="367"/>
    </location>
</feature>
<sequence>MIVGFSSYGQGSGNAAIDYLTDKDRTTEREENPPQVIKGDIESTKALINSLDFQHKYTSGVLSFSPDEKITPEMEKAIIERFEQVAFAGMEKDRYDISWVRHSHAGHHELHFITPRVDLETGKSFNIKPPGKETQAVYDDFRSEINARYGLSDPDDPARKRDIALSSGELKAKLTDRIDVKETVNEILDRQVIAGVVRNRIDVVDSLKEMGFEINREGKNYISIKDPESGEKFRLKGTIYERDFTHSGTLEKAERERPRDYSKPDERIAGEFAVRVNRHIEKRAEYNANRYGKSDAQDFKNDIGAERLTALVSRDFPVTRHGDRDLVLHGEPEQRHHAAISRETEPTRDSQQINGTASKHDETMHERQRERILYADRPEQYQRYGAEKEQVRVIPEREEIVNDRTGEESIGFVRSAFREIEDAADQNGARIESIGAESERQGQQDRELIDATQRFADTLRQHLEAIERYVIARIAELKEKRLAMTKESQQKATVKPDPLPQRVQPERLPTIDGKEFNHLIVVPVIKNDGYEKTIEFKAGFYLNDAQVSEVKHLTKPDMERMGIESKGIESRKVISLSELRSSQIESPLRHAERTLNEFKANIVNKEFSADEFKAMKEERARLEGNVMQIRKTIDANKPTVTNKLDQSASKGFSM</sequence>
<evidence type="ECO:0000256" key="1">
    <source>
        <dbReference type="SAM" id="MobiDB-lite"/>
    </source>
</evidence>